<dbReference type="InterPro" id="IPR040361">
    <property type="entry name" value="TPD1"/>
</dbReference>
<dbReference type="Pfam" id="PF24068">
    <property type="entry name" value="TPD1_C"/>
    <property type="match status" value="1"/>
</dbReference>
<dbReference type="PANTHER" id="PTHR33184">
    <property type="entry name" value="PROTEIN TAPETUM DETERMINANT 1-LIKE-RELATED"/>
    <property type="match status" value="1"/>
</dbReference>
<comment type="caution">
    <text evidence="3">The sequence shown here is derived from an EMBL/GenBank/DDBJ whole genome shotgun (WGS) entry which is preliminary data.</text>
</comment>
<protein>
    <submittedName>
        <fullName evidence="3">Uncharacterized protein</fullName>
    </submittedName>
</protein>
<dbReference type="EMBL" id="JAJJMA010292005">
    <property type="protein sequence ID" value="MCL7047371.1"/>
    <property type="molecule type" value="Genomic_DNA"/>
</dbReference>
<keyword evidence="4" id="KW-1185">Reference proteome</keyword>
<keyword evidence="1 2" id="KW-0732">Signal</keyword>
<evidence type="ECO:0000313" key="3">
    <source>
        <dbReference type="EMBL" id="MCL7047371.1"/>
    </source>
</evidence>
<sequence>MAIATKTLVAIVILSLLGEGFGAAEIECHHNTSDIKISQKPTGVQIKGSPEYEVTFYNACLCTQTDVVLSCPGFTSVEDIGSNLTPRGDGTCLLTDGLNPLHGFTTIKVKYASASPCTFTPLSSQVYCS</sequence>
<feature type="signal peptide" evidence="2">
    <location>
        <begin position="1"/>
        <end position="22"/>
    </location>
</feature>
<dbReference type="PANTHER" id="PTHR33184:SF72">
    <property type="entry name" value="BETA-1,3-N-ACETYLGLUCOSAMINYLTRANSFERASE FAMILY PROTEIN"/>
    <property type="match status" value="1"/>
</dbReference>
<dbReference type="Proteomes" id="UP001177140">
    <property type="component" value="Unassembled WGS sequence"/>
</dbReference>
<dbReference type="GO" id="GO:0001709">
    <property type="term" value="P:cell fate determination"/>
    <property type="evidence" value="ECO:0007669"/>
    <property type="project" value="TreeGrafter"/>
</dbReference>
<reference evidence="3" key="1">
    <citation type="submission" date="2022-03" db="EMBL/GenBank/DDBJ databases">
        <title>A functionally conserved STORR gene fusion in Papaver species that diverged 16.8 million years ago.</title>
        <authorList>
            <person name="Catania T."/>
        </authorList>
    </citation>
    <scope>NUCLEOTIDE SEQUENCE</scope>
    <source>
        <strain evidence="3">S-191538</strain>
    </source>
</reference>
<accession>A0AA42B1X6</accession>
<gene>
    <name evidence="3" type="ORF">MKW94_014042</name>
</gene>
<evidence type="ECO:0000313" key="4">
    <source>
        <dbReference type="Proteomes" id="UP001177140"/>
    </source>
</evidence>
<dbReference type="AlphaFoldDB" id="A0AA42B1X6"/>
<organism evidence="3 4">
    <name type="scientific">Papaver nudicaule</name>
    <name type="common">Iceland poppy</name>
    <dbReference type="NCBI Taxonomy" id="74823"/>
    <lineage>
        <taxon>Eukaryota</taxon>
        <taxon>Viridiplantae</taxon>
        <taxon>Streptophyta</taxon>
        <taxon>Embryophyta</taxon>
        <taxon>Tracheophyta</taxon>
        <taxon>Spermatophyta</taxon>
        <taxon>Magnoliopsida</taxon>
        <taxon>Ranunculales</taxon>
        <taxon>Papaveraceae</taxon>
        <taxon>Papaveroideae</taxon>
        <taxon>Papaver</taxon>
    </lineage>
</organism>
<evidence type="ECO:0000256" key="2">
    <source>
        <dbReference type="SAM" id="SignalP"/>
    </source>
</evidence>
<evidence type="ECO:0000256" key="1">
    <source>
        <dbReference type="ARBA" id="ARBA00022729"/>
    </source>
</evidence>
<proteinExistence type="predicted"/>
<name>A0AA42B1X6_PAPNU</name>
<feature type="chain" id="PRO_5041399687" evidence="2">
    <location>
        <begin position="23"/>
        <end position="129"/>
    </location>
</feature>